<dbReference type="Proteomes" id="UP000008850">
    <property type="component" value="Chromosome"/>
</dbReference>
<gene>
    <name evidence="7" type="ordered locus">KKY_119</name>
</gene>
<dbReference type="GO" id="GO:0005886">
    <property type="term" value="C:plasma membrane"/>
    <property type="evidence" value="ECO:0007669"/>
    <property type="project" value="UniProtKB-SubCell"/>
</dbReference>
<comment type="subcellular location">
    <subcellularLocation>
        <location evidence="1">Cell membrane</location>
        <topology evidence="1">Multi-pass membrane protein</topology>
    </subcellularLocation>
</comment>
<evidence type="ECO:0000256" key="1">
    <source>
        <dbReference type="ARBA" id="ARBA00004651"/>
    </source>
</evidence>
<accession>G4R6G1</accession>
<name>G4R6G1_PELHB</name>
<dbReference type="eggNOG" id="COG4177">
    <property type="taxonomic scope" value="Bacteria"/>
</dbReference>
<dbReference type="CDD" id="cd06581">
    <property type="entry name" value="TM_PBP1_LivM_like"/>
    <property type="match status" value="1"/>
</dbReference>
<feature type="transmembrane region" description="Helical" evidence="6">
    <location>
        <begin position="31"/>
        <end position="52"/>
    </location>
</feature>
<dbReference type="EMBL" id="CP003075">
    <property type="protein sequence ID" value="AEQ50166.1"/>
    <property type="molecule type" value="Genomic_DNA"/>
</dbReference>
<feature type="transmembrane region" description="Helical" evidence="6">
    <location>
        <begin position="262"/>
        <end position="281"/>
    </location>
</feature>
<evidence type="ECO:0000256" key="6">
    <source>
        <dbReference type="SAM" id="Phobius"/>
    </source>
</evidence>
<feature type="transmembrane region" description="Helical" evidence="6">
    <location>
        <begin position="6"/>
        <end position="24"/>
    </location>
</feature>
<keyword evidence="4 6" id="KW-1133">Transmembrane helix</keyword>
<evidence type="ECO:0000256" key="4">
    <source>
        <dbReference type="ARBA" id="ARBA00022989"/>
    </source>
</evidence>
<proteinExistence type="predicted"/>
<keyword evidence="3 6" id="KW-0812">Transmembrane</keyword>
<dbReference type="PANTHER" id="PTHR30482">
    <property type="entry name" value="HIGH-AFFINITY BRANCHED-CHAIN AMINO ACID TRANSPORT SYSTEM PERMEASE"/>
    <property type="match status" value="1"/>
</dbReference>
<dbReference type="InterPro" id="IPR043428">
    <property type="entry name" value="LivM-like"/>
</dbReference>
<evidence type="ECO:0000313" key="7">
    <source>
        <dbReference type="EMBL" id="AEQ50166.1"/>
    </source>
</evidence>
<feature type="transmembrane region" description="Helical" evidence="6">
    <location>
        <begin position="135"/>
        <end position="153"/>
    </location>
</feature>
<dbReference type="GO" id="GO:0015658">
    <property type="term" value="F:branched-chain amino acid transmembrane transporter activity"/>
    <property type="evidence" value="ECO:0007669"/>
    <property type="project" value="InterPro"/>
</dbReference>
<dbReference type="Pfam" id="PF02653">
    <property type="entry name" value="BPD_transp_2"/>
    <property type="match status" value="1"/>
</dbReference>
<dbReference type="AlphaFoldDB" id="G4R6G1"/>
<reference evidence="7 8" key="1">
    <citation type="journal article" date="2012" name="J. Bacteriol.">
        <title>Complete genome sequence of Pelagibacterium halotolerans B2T.</title>
        <authorList>
            <person name="Huo Y.Y."/>
            <person name="Cheng H."/>
            <person name="Han X.F."/>
            <person name="Jiang X.W."/>
            <person name="Sun C."/>
            <person name="Zhang X.Q."/>
            <person name="Zhu X.F."/>
            <person name="Liu Y.F."/>
            <person name="Li P.F."/>
            <person name="Ni P.X."/>
            <person name="Wu M."/>
        </authorList>
    </citation>
    <scope>NUCLEOTIDE SEQUENCE [LARGE SCALE GENOMIC DNA]</scope>
    <source>
        <strain evidence="8">DSM 22347 / JCM 15775 / CGMCC 1.7692 / B2</strain>
    </source>
</reference>
<keyword evidence="5 6" id="KW-0472">Membrane</keyword>
<keyword evidence="2" id="KW-1003">Cell membrane</keyword>
<dbReference type="RefSeq" id="WP_014129317.1">
    <property type="nucleotide sequence ID" value="NC_016078.1"/>
</dbReference>
<dbReference type="KEGG" id="phl:KKY_119"/>
<evidence type="ECO:0000256" key="3">
    <source>
        <dbReference type="ARBA" id="ARBA00022692"/>
    </source>
</evidence>
<dbReference type="InterPro" id="IPR001851">
    <property type="entry name" value="ABC_transp_permease"/>
</dbReference>
<feature type="transmembrane region" description="Helical" evidence="6">
    <location>
        <begin position="58"/>
        <end position="76"/>
    </location>
</feature>
<protein>
    <submittedName>
        <fullName evidence="7">High-affinity branched-chain amino acid transport system permease protein LivH / branched-chain amino acid transport system permease protein LivM</fullName>
    </submittedName>
</protein>
<evidence type="ECO:0000256" key="5">
    <source>
        <dbReference type="ARBA" id="ARBA00023136"/>
    </source>
</evidence>
<evidence type="ECO:0000313" key="8">
    <source>
        <dbReference type="Proteomes" id="UP000008850"/>
    </source>
</evidence>
<feature type="transmembrane region" description="Helical" evidence="6">
    <location>
        <begin position="218"/>
        <end position="242"/>
    </location>
</feature>
<organism evidence="7 8">
    <name type="scientific">Pelagibacterium halotolerans (strain DSM 22347 / JCM 15775 / CGMCC 1.7692 / B2)</name>
    <dbReference type="NCBI Taxonomy" id="1082931"/>
    <lineage>
        <taxon>Bacteria</taxon>
        <taxon>Pseudomonadati</taxon>
        <taxon>Pseudomonadota</taxon>
        <taxon>Alphaproteobacteria</taxon>
        <taxon>Hyphomicrobiales</taxon>
        <taxon>Devosiaceae</taxon>
        <taxon>Pelagibacterium</taxon>
    </lineage>
</organism>
<dbReference type="HOGENOM" id="CLU_031365_1_0_5"/>
<keyword evidence="8" id="KW-1185">Reference proteome</keyword>
<dbReference type="STRING" id="1082931.KKY_119"/>
<evidence type="ECO:0000256" key="2">
    <source>
        <dbReference type="ARBA" id="ARBA00022475"/>
    </source>
</evidence>
<feature type="transmembrane region" description="Helical" evidence="6">
    <location>
        <begin position="185"/>
        <end position="206"/>
    </location>
</feature>
<dbReference type="PANTHER" id="PTHR30482:SF1">
    <property type="entry name" value="BRANCHED-CHAIN AMINO ACID TRANSPORT PERMEASE PROTEIN LIVM-RELATED"/>
    <property type="match status" value="1"/>
</dbReference>
<sequence length="296" mass="31682">MFDFWIHILIIACIYGMLALSLNLQIGFGGLLNFGQIALFGCGMYGAALAFSLQWVPLAGLGIAVAVAGVLALFLARLGRNLGADYWAIATLSIAEIMRIIVTNEVQWTGGAQGVSGLSPLFGDLARPMGQYARLALMAGLVLAILAFCQILTKSRLGLALKVMREEPNLASSLGYDLNALRRTVMVTGGVIAAIAGFFYAHYFSFVGPDQLVSAETFFIWGMVIIGGLANNYGVIAGAFLLQIIMANVPFFKDAFDLPTDFVSAARPFLIGAGILVFLIWRPNGIFAERVGGKRV</sequence>